<evidence type="ECO:0000259" key="10">
    <source>
        <dbReference type="Pfam" id="PF00999"/>
    </source>
</evidence>
<proteinExistence type="predicted"/>
<feature type="transmembrane region" description="Helical" evidence="9">
    <location>
        <begin position="349"/>
        <end position="368"/>
    </location>
</feature>
<dbReference type="InterPro" id="IPR006153">
    <property type="entry name" value="Cation/H_exchanger_TM"/>
</dbReference>
<evidence type="ECO:0000313" key="11">
    <source>
        <dbReference type="EMBL" id="AVQ02254.1"/>
    </source>
</evidence>
<evidence type="ECO:0000256" key="1">
    <source>
        <dbReference type="ARBA" id="ARBA00004651"/>
    </source>
</evidence>
<dbReference type="Pfam" id="PF00999">
    <property type="entry name" value="Na_H_Exchanger"/>
    <property type="match status" value="1"/>
</dbReference>
<dbReference type="PANTHER" id="PTHR32507">
    <property type="entry name" value="NA(+)/H(+) ANTIPORTER 1"/>
    <property type="match status" value="1"/>
</dbReference>
<evidence type="ECO:0000256" key="2">
    <source>
        <dbReference type="ARBA" id="ARBA00022448"/>
    </source>
</evidence>
<dbReference type="InterPro" id="IPR038770">
    <property type="entry name" value="Na+/solute_symporter_sf"/>
</dbReference>
<dbReference type="RefSeq" id="WP_013079190.1">
    <property type="nucleotide sequence ID" value="NZ_CP027850.1"/>
</dbReference>
<comment type="subcellular location">
    <subcellularLocation>
        <location evidence="1">Cell membrane</location>
        <topology evidence="1">Multi-pass membrane protein</topology>
    </subcellularLocation>
</comment>
<dbReference type="Gene3D" id="1.20.1530.20">
    <property type="match status" value="1"/>
</dbReference>
<keyword evidence="6 9" id="KW-1133">Transmembrane helix</keyword>
<evidence type="ECO:0000256" key="8">
    <source>
        <dbReference type="ARBA" id="ARBA00023136"/>
    </source>
</evidence>
<keyword evidence="5 9" id="KW-0812">Transmembrane</keyword>
<evidence type="ECO:0000256" key="9">
    <source>
        <dbReference type="SAM" id="Phobius"/>
    </source>
</evidence>
<keyword evidence="7" id="KW-0406">Ion transport</keyword>
<feature type="transmembrane region" description="Helical" evidence="9">
    <location>
        <begin position="380"/>
        <end position="402"/>
    </location>
</feature>
<evidence type="ECO:0000256" key="7">
    <source>
        <dbReference type="ARBA" id="ARBA00023065"/>
    </source>
</evidence>
<reference evidence="11 12" key="1">
    <citation type="journal article" date="2015" name="Biotechnol. Bioeng.">
        <title>Genome sequence and phenotypic characterization of Caulobacter segnis.</title>
        <authorList>
            <person name="Patel S."/>
            <person name="Fletcher B."/>
            <person name="Scott D.C."/>
            <person name="Ely B."/>
        </authorList>
    </citation>
    <scope>NUCLEOTIDE SEQUENCE [LARGE SCALE GENOMIC DNA]</scope>
    <source>
        <strain evidence="11 12">TK0059</strain>
    </source>
</reference>
<gene>
    <name evidence="11" type="ORF">B7G68_10595</name>
</gene>
<feature type="transmembrane region" description="Helical" evidence="9">
    <location>
        <begin position="201"/>
        <end position="224"/>
    </location>
</feature>
<name>A0ABN5IT96_9CAUL</name>
<keyword evidence="8 9" id="KW-0472">Membrane</keyword>
<evidence type="ECO:0000313" key="12">
    <source>
        <dbReference type="Proteomes" id="UP000240527"/>
    </source>
</evidence>
<keyword evidence="3" id="KW-0050">Antiport</keyword>
<feature type="transmembrane region" description="Helical" evidence="9">
    <location>
        <begin position="254"/>
        <end position="271"/>
    </location>
</feature>
<feature type="transmembrane region" description="Helical" evidence="9">
    <location>
        <begin position="6"/>
        <end position="27"/>
    </location>
</feature>
<evidence type="ECO:0000256" key="5">
    <source>
        <dbReference type="ARBA" id="ARBA00022692"/>
    </source>
</evidence>
<feature type="transmembrane region" description="Helical" evidence="9">
    <location>
        <begin position="318"/>
        <end position="337"/>
    </location>
</feature>
<keyword evidence="12" id="KW-1185">Reference proteome</keyword>
<dbReference type="PANTHER" id="PTHR32507:SF8">
    <property type="entry name" value="CNH1P"/>
    <property type="match status" value="1"/>
</dbReference>
<accession>A0ABN5IT96</accession>
<evidence type="ECO:0000256" key="4">
    <source>
        <dbReference type="ARBA" id="ARBA00022475"/>
    </source>
</evidence>
<protein>
    <submittedName>
        <fullName evidence="11">Cation transporter</fullName>
    </submittedName>
</protein>
<sequence>MPLDPYILFLLGLGAIVLLVAWLPLALRNLPLSLAILCVGAGVVVFQTGALSFHPNPLRFSTLTEKLTELVVLVSLMGAGLKIDRRIGWKSWGSSWRLIAVTMPLTIAGVTLLGVYGLGLGLASALLLGAVLAPTDPVLASDVQVGPPRSGEDGEARFALTSEAGLNDGFAFPFVHLAVALAATGGVLKPELLTHWLAVDALWRITAGIAVGWMVGKALGWITFKAPRARLSGTGDGLVALGATLFAYATAEMAHGYGFLAVFVAALTLRATERDHEFHEAMHDFAEQIERLLMMLVLVLLGGAIASGLLAPLTWKDATLGLVLLFVIRPLAGWIGLINAPHSRRERAFVSFFGIRGIGSFYYLAWALNHGDFNGWARLWAITSFVVLCSIIIHGVTATPLMRTIDIWRRGLAPGDPGEKPAPLAPSEGQS</sequence>
<feature type="domain" description="Cation/H+ exchanger transmembrane" evidence="10">
    <location>
        <begin position="17"/>
        <end position="403"/>
    </location>
</feature>
<evidence type="ECO:0000256" key="3">
    <source>
        <dbReference type="ARBA" id="ARBA00022449"/>
    </source>
</evidence>
<feature type="transmembrane region" description="Helical" evidence="9">
    <location>
        <begin position="105"/>
        <end position="133"/>
    </location>
</feature>
<keyword evidence="2" id="KW-0813">Transport</keyword>
<dbReference type="EMBL" id="CP027850">
    <property type="protein sequence ID" value="AVQ02254.1"/>
    <property type="molecule type" value="Genomic_DNA"/>
</dbReference>
<dbReference type="Proteomes" id="UP000240527">
    <property type="component" value="Chromosome"/>
</dbReference>
<feature type="transmembrane region" description="Helical" evidence="9">
    <location>
        <begin position="292"/>
        <end position="312"/>
    </location>
</feature>
<keyword evidence="4" id="KW-1003">Cell membrane</keyword>
<feature type="transmembrane region" description="Helical" evidence="9">
    <location>
        <begin position="34"/>
        <end position="55"/>
    </location>
</feature>
<evidence type="ECO:0000256" key="6">
    <source>
        <dbReference type="ARBA" id="ARBA00022989"/>
    </source>
</evidence>
<organism evidence="11 12">
    <name type="scientific">Caulobacter segnis</name>
    <dbReference type="NCBI Taxonomy" id="88688"/>
    <lineage>
        <taxon>Bacteria</taxon>
        <taxon>Pseudomonadati</taxon>
        <taxon>Pseudomonadota</taxon>
        <taxon>Alphaproteobacteria</taxon>
        <taxon>Caulobacterales</taxon>
        <taxon>Caulobacteraceae</taxon>
        <taxon>Caulobacter</taxon>
    </lineage>
</organism>